<proteinExistence type="predicted"/>
<dbReference type="Proteomes" id="UP001430953">
    <property type="component" value="Unassembled WGS sequence"/>
</dbReference>
<comment type="caution">
    <text evidence="1">The sequence shown here is derived from an EMBL/GenBank/DDBJ whole genome shotgun (WGS) entry which is preliminary data.</text>
</comment>
<protein>
    <submittedName>
        <fullName evidence="1">Uncharacterized protein</fullName>
    </submittedName>
</protein>
<organism evidence="1 2">
    <name type="scientific">Cardiocondyla obscurior</name>
    <dbReference type="NCBI Taxonomy" id="286306"/>
    <lineage>
        <taxon>Eukaryota</taxon>
        <taxon>Metazoa</taxon>
        <taxon>Ecdysozoa</taxon>
        <taxon>Arthropoda</taxon>
        <taxon>Hexapoda</taxon>
        <taxon>Insecta</taxon>
        <taxon>Pterygota</taxon>
        <taxon>Neoptera</taxon>
        <taxon>Endopterygota</taxon>
        <taxon>Hymenoptera</taxon>
        <taxon>Apocrita</taxon>
        <taxon>Aculeata</taxon>
        <taxon>Formicoidea</taxon>
        <taxon>Formicidae</taxon>
        <taxon>Myrmicinae</taxon>
        <taxon>Cardiocondyla</taxon>
    </lineage>
</organism>
<reference evidence="1 2" key="1">
    <citation type="submission" date="2023-03" db="EMBL/GenBank/DDBJ databases">
        <title>High recombination rates correlate with genetic variation in Cardiocondyla obscurior ants.</title>
        <authorList>
            <person name="Errbii M."/>
        </authorList>
    </citation>
    <scope>NUCLEOTIDE SEQUENCE [LARGE SCALE GENOMIC DNA]</scope>
    <source>
        <strain evidence="1">Alpha-2009</strain>
        <tissue evidence="1">Whole body</tissue>
    </source>
</reference>
<gene>
    <name evidence="1" type="ORF">PUN28_000126</name>
</gene>
<name>A0AAW2GXV8_9HYME</name>
<dbReference type="AlphaFoldDB" id="A0AAW2GXV8"/>
<accession>A0AAW2GXV8</accession>
<keyword evidence="2" id="KW-1185">Reference proteome</keyword>
<dbReference type="EMBL" id="JADYXP020000001">
    <property type="protein sequence ID" value="KAL0132142.1"/>
    <property type="molecule type" value="Genomic_DNA"/>
</dbReference>
<evidence type="ECO:0000313" key="1">
    <source>
        <dbReference type="EMBL" id="KAL0132142.1"/>
    </source>
</evidence>
<sequence>MYKVFSRIDYRVEITFKPCFKANFICIFPSNRNFKSDVNNIQLILKLHLLKYRASRLVSLAERRVPIRA</sequence>
<evidence type="ECO:0000313" key="2">
    <source>
        <dbReference type="Proteomes" id="UP001430953"/>
    </source>
</evidence>